<dbReference type="Proteomes" id="UP000003861">
    <property type="component" value="Unassembled WGS sequence"/>
</dbReference>
<dbReference type="Gene3D" id="2.130.10.130">
    <property type="entry name" value="Integrin alpha, N-terminal"/>
    <property type="match status" value="2"/>
</dbReference>
<dbReference type="RefSeq" id="WP_008525401.1">
    <property type="nucleotide sequence ID" value="NC_021921.1"/>
</dbReference>
<dbReference type="InterPro" id="IPR011043">
    <property type="entry name" value="Gal_Oxase/kelch_b-propeller"/>
</dbReference>
<evidence type="ECO:0000256" key="3">
    <source>
        <dbReference type="ARBA" id="ARBA00023180"/>
    </source>
</evidence>
<dbReference type="InterPro" id="IPR013517">
    <property type="entry name" value="FG-GAP"/>
</dbReference>
<dbReference type="PROSITE" id="PS51318">
    <property type="entry name" value="TAT"/>
    <property type="match status" value="1"/>
</dbReference>
<dbReference type="eggNOG" id="arCOG02562">
    <property type="taxonomic scope" value="Archaea"/>
</dbReference>
<dbReference type="AlphaFoldDB" id="U2DMZ8"/>
<organism evidence="4 5">
    <name type="scientific">Halorhabdus tiamatea SARL4B</name>
    <dbReference type="NCBI Taxonomy" id="1033806"/>
    <lineage>
        <taxon>Archaea</taxon>
        <taxon>Methanobacteriati</taxon>
        <taxon>Methanobacteriota</taxon>
        <taxon>Stenosarchaea group</taxon>
        <taxon>Halobacteria</taxon>
        <taxon>Halobacteriales</taxon>
        <taxon>Haloarculaceae</taxon>
        <taxon>Halorhabdus</taxon>
    </lineage>
</organism>
<dbReference type="PANTHER" id="PTHR36220">
    <property type="entry name" value="UNNAMED PRODUCT"/>
    <property type="match status" value="1"/>
</dbReference>
<evidence type="ECO:0000256" key="2">
    <source>
        <dbReference type="ARBA" id="ARBA00022737"/>
    </source>
</evidence>
<dbReference type="EMBL" id="AFNT02000007">
    <property type="protein sequence ID" value="ERJ07067.1"/>
    <property type="molecule type" value="Genomic_DNA"/>
</dbReference>
<protein>
    <submittedName>
        <fullName evidence="4">Quinoprotein</fullName>
    </submittedName>
</protein>
<dbReference type="InterPro" id="IPR013519">
    <property type="entry name" value="Int_alpha_beta-p"/>
</dbReference>
<proteinExistence type="predicted"/>
<dbReference type="SUPFAM" id="SSF50965">
    <property type="entry name" value="Galactose oxidase, central domain"/>
    <property type="match status" value="1"/>
</dbReference>
<dbReference type="Pfam" id="PF14312">
    <property type="entry name" value="FG-GAP_2"/>
    <property type="match status" value="3"/>
</dbReference>
<dbReference type="OrthoDB" id="242361at2157"/>
<reference evidence="4 5" key="2">
    <citation type="journal article" date="2013" name="PLoS ONE">
        <title>INDIGO - INtegrated Data Warehouse of MIcrobial GenOmes with Examples from the Red Sea Extremophiles.</title>
        <authorList>
            <person name="Alam I."/>
            <person name="Antunes A."/>
            <person name="Kamau A.A."/>
            <person name="Ba Alawi W."/>
            <person name="Kalkatawi M."/>
            <person name="Stingl U."/>
            <person name="Bajic V.B."/>
        </authorList>
    </citation>
    <scope>NUCLEOTIDE SEQUENCE [LARGE SCALE GENOMIC DNA]</scope>
    <source>
        <strain evidence="4 5">SARL4B</strain>
    </source>
</reference>
<comment type="caution">
    <text evidence="4">The sequence shown here is derived from an EMBL/GenBank/DDBJ whole genome shotgun (WGS) entry which is preliminary data.</text>
</comment>
<dbReference type="PROSITE" id="PS51257">
    <property type="entry name" value="PROKAR_LIPOPROTEIN"/>
    <property type="match status" value="1"/>
</dbReference>
<dbReference type="InterPro" id="IPR028994">
    <property type="entry name" value="Integrin_alpha_N"/>
</dbReference>
<sequence>MDLHRRDALRLVGAAGVTGLAGCGSIAAPGGGKSWSQRATLTAEDGTSGDQFGDSIAVSNDGSTIIVGAPAATTAGDESSGVSVFERAGDSWSRTATLSPTNTAEFSGFGASVALSGDGKTAVIGCTGDVRTDGLVSGAAYVFERTDDGWNQDARLSVDTAFTPTEGQYFDAFGAAVAIADDGKTALVGAPQYVDGSDDTARVASLSGGAITADVVAAPRSTPARVPGAAFAFERSDGEWSREATVRPEDPDGRVRLGSSVALADRGSTAVICANGGNTVSVFTRAGGSWTETTTTLPLADGVAVPLDEAIGVSNDGSTVIVGDSPGDDTGGSAIVFDRADGSWSRSELSLAHTQKFGPSVAMAGDGETALVPGLTDSNAVSVHVFTHAVGSWTPKTALTAEGSQRDSRYGDALALSGDGTTAVVGAPGGDTTAGSGTVYVFD</sequence>
<evidence type="ECO:0000313" key="4">
    <source>
        <dbReference type="EMBL" id="ERJ07067.1"/>
    </source>
</evidence>
<dbReference type="STRING" id="1033806.HTIA_2729"/>
<name>U2DMZ8_9EURY</name>
<dbReference type="PROSITE" id="PS51470">
    <property type="entry name" value="FG_GAP"/>
    <property type="match status" value="3"/>
</dbReference>
<evidence type="ECO:0000313" key="5">
    <source>
        <dbReference type="Proteomes" id="UP000003861"/>
    </source>
</evidence>
<gene>
    <name evidence="4" type="ORF">HLRTI_000925</name>
</gene>
<reference evidence="4 5" key="1">
    <citation type="journal article" date="2011" name="J. Bacteriol.">
        <title>Genome sequence of Halorhabdus tiamatea, the first archaeon isolated from a deep-sea anoxic brine lake.</title>
        <authorList>
            <person name="Antunes A."/>
            <person name="Alam I."/>
            <person name="Bajic V.B."/>
            <person name="Stingl U."/>
        </authorList>
    </citation>
    <scope>NUCLEOTIDE SEQUENCE [LARGE SCALE GENOMIC DNA]</scope>
    <source>
        <strain evidence="4 5">SARL4B</strain>
    </source>
</reference>
<keyword evidence="1" id="KW-0732">Signal</keyword>
<accession>U2DMZ8</accession>
<keyword evidence="3" id="KW-0325">Glycoprotein</keyword>
<dbReference type="InterPro" id="IPR006311">
    <property type="entry name" value="TAT_signal"/>
</dbReference>
<dbReference type="PANTHER" id="PTHR36220:SF1">
    <property type="entry name" value="GAMMA TUBULIN COMPLEX COMPONENT C-TERMINAL DOMAIN-CONTAINING PROTEIN"/>
    <property type="match status" value="1"/>
</dbReference>
<evidence type="ECO:0000256" key="1">
    <source>
        <dbReference type="ARBA" id="ARBA00022729"/>
    </source>
</evidence>
<dbReference type="GeneID" id="23798729"/>
<keyword evidence="2" id="KW-0677">Repeat</keyword>